<accession>A0ABT9MW50</accession>
<name>A0ABT9MW50_9ACTN</name>
<keyword evidence="2" id="KW-1185">Reference proteome</keyword>
<dbReference type="Gene3D" id="3.40.630.30">
    <property type="match status" value="1"/>
</dbReference>
<organism evidence="1 2">
    <name type="scientific">Catenuloplanes nepalensis</name>
    <dbReference type="NCBI Taxonomy" id="587533"/>
    <lineage>
        <taxon>Bacteria</taxon>
        <taxon>Bacillati</taxon>
        <taxon>Actinomycetota</taxon>
        <taxon>Actinomycetes</taxon>
        <taxon>Micromonosporales</taxon>
        <taxon>Micromonosporaceae</taxon>
        <taxon>Catenuloplanes</taxon>
    </lineage>
</organism>
<evidence type="ECO:0000313" key="1">
    <source>
        <dbReference type="EMBL" id="MDP9795453.1"/>
    </source>
</evidence>
<evidence type="ECO:0000313" key="2">
    <source>
        <dbReference type="Proteomes" id="UP001240984"/>
    </source>
</evidence>
<dbReference type="SUPFAM" id="SSF55729">
    <property type="entry name" value="Acyl-CoA N-acyltransferases (Nat)"/>
    <property type="match status" value="1"/>
</dbReference>
<sequence>MRASGLDRADVFVTGTLHKRAHACRLVAEAAIRDGLASGATVAYLRSSAMGRPLYESMGFEKAEDWTYLHA</sequence>
<gene>
    <name evidence="1" type="ORF">J2S43_003965</name>
</gene>
<evidence type="ECO:0008006" key="3">
    <source>
        <dbReference type="Google" id="ProtNLM"/>
    </source>
</evidence>
<protein>
    <recommendedName>
        <fullName evidence="3">N-acetyltransferase domain-containing protein</fullName>
    </recommendedName>
</protein>
<comment type="caution">
    <text evidence="1">The sequence shown here is derived from an EMBL/GenBank/DDBJ whole genome shotgun (WGS) entry which is preliminary data.</text>
</comment>
<dbReference type="InterPro" id="IPR016181">
    <property type="entry name" value="Acyl_CoA_acyltransferase"/>
</dbReference>
<dbReference type="RefSeq" id="WP_306831284.1">
    <property type="nucleotide sequence ID" value="NZ_JAUSRA010000001.1"/>
</dbReference>
<dbReference type="Proteomes" id="UP001240984">
    <property type="component" value="Unassembled WGS sequence"/>
</dbReference>
<proteinExistence type="predicted"/>
<reference evidence="1 2" key="1">
    <citation type="submission" date="2023-07" db="EMBL/GenBank/DDBJ databases">
        <title>Sequencing the genomes of 1000 actinobacteria strains.</title>
        <authorList>
            <person name="Klenk H.-P."/>
        </authorList>
    </citation>
    <scope>NUCLEOTIDE SEQUENCE [LARGE SCALE GENOMIC DNA]</scope>
    <source>
        <strain evidence="1 2">DSM 44710</strain>
    </source>
</reference>
<dbReference type="EMBL" id="JAUSRA010000001">
    <property type="protein sequence ID" value="MDP9795453.1"/>
    <property type="molecule type" value="Genomic_DNA"/>
</dbReference>